<dbReference type="EMBL" id="MLHL01000071">
    <property type="protein sequence ID" value="OOF46537.1"/>
    <property type="molecule type" value="Genomic_DNA"/>
</dbReference>
<feature type="transmembrane region" description="Helical" evidence="5">
    <location>
        <begin position="38"/>
        <end position="60"/>
    </location>
</feature>
<evidence type="ECO:0000313" key="8">
    <source>
        <dbReference type="Proteomes" id="UP000189161"/>
    </source>
</evidence>
<evidence type="ECO:0000256" key="3">
    <source>
        <dbReference type="ARBA" id="ARBA00022989"/>
    </source>
</evidence>
<keyword evidence="2 5" id="KW-0812">Transmembrane</keyword>
<feature type="domain" description="Bacterial virulence protein VirB8" evidence="6">
    <location>
        <begin position="37"/>
        <end position="230"/>
    </location>
</feature>
<dbReference type="SUPFAM" id="SSF54427">
    <property type="entry name" value="NTF2-like"/>
    <property type="match status" value="1"/>
</dbReference>
<reference evidence="7 8" key="1">
    <citation type="submission" date="2016-10" db="EMBL/GenBank/DDBJ databases">
        <title>Rodentibacter gen. nov. and new species.</title>
        <authorList>
            <person name="Christensen H."/>
        </authorList>
    </citation>
    <scope>NUCLEOTIDE SEQUENCE [LARGE SCALE GENOMIC DNA]</scope>
    <source>
        <strain evidence="7 8">H1987082031</strain>
    </source>
</reference>
<keyword evidence="4 5" id="KW-0472">Membrane</keyword>
<dbReference type="InterPro" id="IPR026264">
    <property type="entry name" value="VirB8/PtlE"/>
</dbReference>
<comment type="caution">
    <text evidence="7">The sequence shown here is derived from an EMBL/GenBank/DDBJ whole genome shotgun (WGS) entry which is preliminary data.</text>
</comment>
<evidence type="ECO:0000256" key="5">
    <source>
        <dbReference type="SAM" id="Phobius"/>
    </source>
</evidence>
<evidence type="ECO:0000313" key="7">
    <source>
        <dbReference type="EMBL" id="OOF46537.1"/>
    </source>
</evidence>
<proteinExistence type="predicted"/>
<dbReference type="GO" id="GO:0030255">
    <property type="term" value="P:protein secretion by the type IV secretion system"/>
    <property type="evidence" value="ECO:0007669"/>
    <property type="project" value="InterPro"/>
</dbReference>
<dbReference type="InterPro" id="IPR032710">
    <property type="entry name" value="NTF2-like_dom_sf"/>
</dbReference>
<comment type="subcellular location">
    <subcellularLocation>
        <location evidence="1">Membrane</location>
        <topology evidence="1">Single-pass membrane protein</topology>
    </subcellularLocation>
</comment>
<keyword evidence="3 5" id="KW-1133">Transmembrane helix</keyword>
<evidence type="ECO:0000256" key="2">
    <source>
        <dbReference type="ARBA" id="ARBA00022692"/>
    </source>
</evidence>
<accession>A0A1V3IW77</accession>
<gene>
    <name evidence="7" type="ORF">BKK52_11375</name>
</gene>
<evidence type="ECO:0000256" key="1">
    <source>
        <dbReference type="ARBA" id="ARBA00004167"/>
    </source>
</evidence>
<dbReference type="AlphaFoldDB" id="A0A1V3IW77"/>
<dbReference type="CDD" id="cd16424">
    <property type="entry name" value="VirB8"/>
    <property type="match status" value="1"/>
</dbReference>
<organism evidence="7 8">
    <name type="scientific">Rodentibacter trehalosifermentans</name>
    <dbReference type="NCBI Taxonomy" id="1908263"/>
    <lineage>
        <taxon>Bacteria</taxon>
        <taxon>Pseudomonadati</taxon>
        <taxon>Pseudomonadota</taxon>
        <taxon>Gammaproteobacteria</taxon>
        <taxon>Pasteurellales</taxon>
        <taxon>Pasteurellaceae</taxon>
        <taxon>Rodentibacter</taxon>
    </lineage>
</organism>
<dbReference type="PIRSF" id="PIRSF003299">
    <property type="entry name" value="VirB8_PtlE"/>
    <property type="match status" value="1"/>
</dbReference>
<dbReference type="Pfam" id="PF04335">
    <property type="entry name" value="VirB8"/>
    <property type="match status" value="1"/>
</dbReference>
<evidence type="ECO:0000256" key="4">
    <source>
        <dbReference type="ARBA" id="ARBA00023136"/>
    </source>
</evidence>
<name>A0A1V3IW77_9PAST</name>
<keyword evidence="8" id="KW-1185">Reference proteome</keyword>
<sequence length="235" mass="26572">MESGKERQELSKKTREHLDNKKKYETDRIQFYKTMGRVSLGVGAVGAVIGLAGVVAVAGLTPLKSSEPFVLRVDNNTGAVDIVQPISDSQSTTYGEVVDKYWLAQYVIERESYDWQLIQNSFDRVKLMSVPNVFSEYSAYITSTKSPVNTFKEDKKVRVEVLSVSFINNIGQVRFSKTVLDANGQPDTVYPVTNWLATISFDYKKEIKLEKDRRSNPLGFETTSYRVDSENIRGQ</sequence>
<evidence type="ECO:0000259" key="6">
    <source>
        <dbReference type="Pfam" id="PF04335"/>
    </source>
</evidence>
<dbReference type="GO" id="GO:0016020">
    <property type="term" value="C:membrane"/>
    <property type="evidence" value="ECO:0007669"/>
    <property type="project" value="UniProtKB-SubCell"/>
</dbReference>
<dbReference type="Proteomes" id="UP000189161">
    <property type="component" value="Unassembled WGS sequence"/>
</dbReference>
<protein>
    <submittedName>
        <fullName evidence="7">Conjugal transfer protein TraG</fullName>
    </submittedName>
</protein>
<dbReference type="Gene3D" id="3.10.450.230">
    <property type="entry name" value="VirB8 protein"/>
    <property type="match status" value="1"/>
</dbReference>
<dbReference type="InterPro" id="IPR007430">
    <property type="entry name" value="VirB8"/>
</dbReference>